<protein>
    <recommendedName>
        <fullName evidence="4">C2H2-type domain-containing protein</fullName>
    </recommendedName>
</protein>
<reference evidence="2 3" key="1">
    <citation type="submission" date="2016-04" db="EMBL/GenBank/DDBJ databases">
        <title>A degradative enzymes factory behind the ericoid mycorrhizal symbiosis.</title>
        <authorList>
            <consortium name="DOE Joint Genome Institute"/>
            <person name="Martino E."/>
            <person name="Morin E."/>
            <person name="Grelet G."/>
            <person name="Kuo A."/>
            <person name="Kohler A."/>
            <person name="Daghino S."/>
            <person name="Barry K."/>
            <person name="Choi C."/>
            <person name="Cichocki N."/>
            <person name="Clum A."/>
            <person name="Copeland A."/>
            <person name="Hainaut M."/>
            <person name="Haridas S."/>
            <person name="Labutti K."/>
            <person name="Lindquist E."/>
            <person name="Lipzen A."/>
            <person name="Khouja H.-R."/>
            <person name="Murat C."/>
            <person name="Ohm R."/>
            <person name="Olson A."/>
            <person name="Spatafora J."/>
            <person name="Veneault-Fourrey C."/>
            <person name="Henrissat B."/>
            <person name="Grigoriev I."/>
            <person name="Martin F."/>
            <person name="Perotto S."/>
        </authorList>
    </citation>
    <scope>NUCLEOTIDE SEQUENCE [LARGE SCALE GENOMIC DNA]</scope>
    <source>
        <strain evidence="2 3">F</strain>
    </source>
</reference>
<feature type="region of interest" description="Disordered" evidence="1">
    <location>
        <begin position="1"/>
        <end position="55"/>
    </location>
</feature>
<accession>A0A2J6QV00</accession>
<feature type="compositionally biased region" description="Polar residues" evidence="1">
    <location>
        <begin position="17"/>
        <end position="29"/>
    </location>
</feature>
<organism evidence="2 3">
    <name type="scientific">Hyaloscypha variabilis (strain UAMH 11265 / GT02V1 / F)</name>
    <name type="common">Meliniomyces variabilis</name>
    <dbReference type="NCBI Taxonomy" id="1149755"/>
    <lineage>
        <taxon>Eukaryota</taxon>
        <taxon>Fungi</taxon>
        <taxon>Dikarya</taxon>
        <taxon>Ascomycota</taxon>
        <taxon>Pezizomycotina</taxon>
        <taxon>Leotiomycetes</taxon>
        <taxon>Helotiales</taxon>
        <taxon>Hyaloscyphaceae</taxon>
        <taxon>Hyaloscypha</taxon>
        <taxon>Hyaloscypha variabilis</taxon>
    </lineage>
</organism>
<evidence type="ECO:0000313" key="2">
    <source>
        <dbReference type="EMBL" id="PMD30090.1"/>
    </source>
</evidence>
<dbReference type="AlphaFoldDB" id="A0A2J6QV00"/>
<dbReference type="PANTHER" id="PTHR38167">
    <property type="entry name" value="C2H2-TYPE DOMAIN-CONTAINING PROTEIN"/>
    <property type="match status" value="1"/>
</dbReference>
<feature type="region of interest" description="Disordered" evidence="1">
    <location>
        <begin position="225"/>
        <end position="263"/>
    </location>
</feature>
<keyword evidence="3" id="KW-1185">Reference proteome</keyword>
<dbReference type="STRING" id="1149755.A0A2J6QV00"/>
<proteinExistence type="predicted"/>
<dbReference type="PANTHER" id="PTHR38167:SF1">
    <property type="entry name" value="C2H2-TYPE DOMAIN-CONTAINING PROTEIN"/>
    <property type="match status" value="1"/>
</dbReference>
<dbReference type="EMBL" id="KZ613969">
    <property type="protein sequence ID" value="PMD30090.1"/>
    <property type="molecule type" value="Genomic_DNA"/>
</dbReference>
<evidence type="ECO:0000256" key="1">
    <source>
        <dbReference type="SAM" id="MobiDB-lite"/>
    </source>
</evidence>
<gene>
    <name evidence="2" type="ORF">L207DRAFT_573801</name>
</gene>
<name>A0A2J6QV00_HYAVF</name>
<evidence type="ECO:0000313" key="3">
    <source>
        <dbReference type="Proteomes" id="UP000235786"/>
    </source>
</evidence>
<evidence type="ECO:0008006" key="4">
    <source>
        <dbReference type="Google" id="ProtNLM"/>
    </source>
</evidence>
<sequence length="263" mass="29879">MPRAKRQPAKLLEDLRQVNSTPKSVTAPSTPRAKRQPLHDVNNGTKVRGQDSSKPVQVSAALKKAIDTMDHMRLRLWVKHYCETMQPLRADLEKSLLVTGKDIVRYHADSDSENEESGGDEKDEKVVQHIMVGDEELTPRYVMCENCKHEFDATSNDRGDCVWHPGAKERDEGASVWDDLEEYGHDLRKCEEDDYYAEGFRWSCCGEEGDHNGCKSTKHKSEVNIVIPVESQKPIMPPATKSNRKRKAPEGTQKPVSKRVSRR</sequence>
<feature type="compositionally biased region" description="Polar residues" evidence="1">
    <location>
        <begin position="42"/>
        <end position="55"/>
    </location>
</feature>
<dbReference type="OrthoDB" id="5422613at2759"/>
<dbReference type="Proteomes" id="UP000235786">
    <property type="component" value="Unassembled WGS sequence"/>
</dbReference>